<reference evidence="1" key="1">
    <citation type="submission" date="2014-11" db="EMBL/GenBank/DDBJ databases">
        <authorList>
            <person name="Amaro Gonzalez C."/>
        </authorList>
    </citation>
    <scope>NUCLEOTIDE SEQUENCE</scope>
</reference>
<organism evidence="1">
    <name type="scientific">Anguilla anguilla</name>
    <name type="common">European freshwater eel</name>
    <name type="synonym">Muraena anguilla</name>
    <dbReference type="NCBI Taxonomy" id="7936"/>
    <lineage>
        <taxon>Eukaryota</taxon>
        <taxon>Metazoa</taxon>
        <taxon>Chordata</taxon>
        <taxon>Craniata</taxon>
        <taxon>Vertebrata</taxon>
        <taxon>Euteleostomi</taxon>
        <taxon>Actinopterygii</taxon>
        <taxon>Neopterygii</taxon>
        <taxon>Teleostei</taxon>
        <taxon>Anguilliformes</taxon>
        <taxon>Anguillidae</taxon>
        <taxon>Anguilla</taxon>
    </lineage>
</organism>
<reference evidence="1" key="2">
    <citation type="journal article" date="2015" name="Fish Shellfish Immunol.">
        <title>Early steps in the European eel (Anguilla anguilla)-Vibrio vulnificus interaction in the gills: Role of the RtxA13 toxin.</title>
        <authorList>
            <person name="Callol A."/>
            <person name="Pajuelo D."/>
            <person name="Ebbesson L."/>
            <person name="Teles M."/>
            <person name="MacKenzie S."/>
            <person name="Amaro C."/>
        </authorList>
    </citation>
    <scope>NUCLEOTIDE SEQUENCE</scope>
</reference>
<sequence length="24" mass="2826">MPIGKREIGTSRKHCHKSALYIHY</sequence>
<name>A0A0E9T4S9_ANGAN</name>
<proteinExistence type="predicted"/>
<protein>
    <submittedName>
        <fullName evidence="1">Uncharacterized protein</fullName>
    </submittedName>
</protein>
<evidence type="ECO:0000313" key="1">
    <source>
        <dbReference type="EMBL" id="JAH47975.1"/>
    </source>
</evidence>
<accession>A0A0E9T4S9</accession>
<dbReference type="EMBL" id="GBXM01060602">
    <property type="protein sequence ID" value="JAH47975.1"/>
    <property type="molecule type" value="Transcribed_RNA"/>
</dbReference>
<dbReference type="AlphaFoldDB" id="A0A0E9T4S9"/>